<keyword evidence="3" id="KW-1185">Reference proteome</keyword>
<organism evidence="2 3">
    <name type="scientific">Streptomyces liliifuscus</name>
    <dbReference type="NCBI Taxonomy" id="2797636"/>
    <lineage>
        <taxon>Bacteria</taxon>
        <taxon>Bacillati</taxon>
        <taxon>Actinomycetota</taxon>
        <taxon>Actinomycetes</taxon>
        <taxon>Kitasatosporales</taxon>
        <taxon>Streptomycetaceae</taxon>
        <taxon>Streptomyces</taxon>
    </lineage>
</organism>
<accession>A0A7T7I205</accession>
<name>A0A7T7I205_9ACTN</name>
<keyword evidence="1" id="KW-0812">Transmembrane</keyword>
<proteinExistence type="predicted"/>
<feature type="transmembrane region" description="Helical" evidence="1">
    <location>
        <begin position="225"/>
        <end position="247"/>
    </location>
</feature>
<feature type="transmembrane region" description="Helical" evidence="1">
    <location>
        <begin position="167"/>
        <end position="189"/>
    </location>
</feature>
<sequence length="303" mass="33110">MGDKNGGSRRDWRKRVCETIEGADTDLDPQGLTDLVEPELRDAYVQFGRSFPEQQLHLQSLYGEAQRAFEEKTRQSLRTTVQRVLRNVLRDQRLGGPEPDKYLAAYLEREILRIRVRLDQDGELAVNRGLNSGFVLGMVLLIVPLLVGEKLLVLCDVSLKCTDRWSLLGALVCGGAGAFGAVLSVLTRLRNSGDQLMRRPANGSKEAVPPGQQARAMRRGGVHRVFLGWLLAIAVYLLLGSGLVTVIEVPADITDVCAAEGRADSAGTAFWGFWGAIGFLAGFNERWAYGLVGRGATSRKGSG</sequence>
<dbReference type="AlphaFoldDB" id="A0A7T7I205"/>
<protein>
    <submittedName>
        <fullName evidence="2">Uncharacterized protein</fullName>
    </submittedName>
</protein>
<keyword evidence="1" id="KW-1133">Transmembrane helix</keyword>
<keyword evidence="1" id="KW-0472">Membrane</keyword>
<reference evidence="2 3" key="1">
    <citation type="submission" date="2020-12" db="EMBL/GenBank/DDBJ databases">
        <title>A novel species.</title>
        <authorList>
            <person name="Li K."/>
        </authorList>
    </citation>
    <scope>NUCLEOTIDE SEQUENCE [LARGE SCALE GENOMIC DNA]</scope>
    <source>
        <strain evidence="2 3">ZYC-3</strain>
    </source>
</reference>
<dbReference type="KEGG" id="slf:JEQ17_07095"/>
<evidence type="ECO:0000256" key="1">
    <source>
        <dbReference type="SAM" id="Phobius"/>
    </source>
</evidence>
<dbReference type="Proteomes" id="UP000595636">
    <property type="component" value="Chromosome"/>
</dbReference>
<gene>
    <name evidence="2" type="ORF">JEQ17_07095</name>
</gene>
<dbReference type="EMBL" id="CP066831">
    <property type="protein sequence ID" value="QQM39252.1"/>
    <property type="molecule type" value="Genomic_DNA"/>
</dbReference>
<evidence type="ECO:0000313" key="2">
    <source>
        <dbReference type="EMBL" id="QQM39252.1"/>
    </source>
</evidence>
<dbReference type="RefSeq" id="WP_200394406.1">
    <property type="nucleotide sequence ID" value="NZ_CP066831.1"/>
</dbReference>
<feature type="transmembrane region" description="Helical" evidence="1">
    <location>
        <begin position="125"/>
        <end position="147"/>
    </location>
</feature>
<evidence type="ECO:0000313" key="3">
    <source>
        <dbReference type="Proteomes" id="UP000595636"/>
    </source>
</evidence>